<proteinExistence type="predicted"/>
<gene>
    <name evidence="1" type="ORF">BEI63_12885</name>
</gene>
<reference evidence="1 2" key="1">
    <citation type="submission" date="2016-08" db="EMBL/GenBank/DDBJ databases">
        <title>Characterization of Isolates of Eisenbergiella tayi Derived from Blood Cultures, Using Whole Genome Sequencing.</title>
        <authorList>
            <person name="Bernier A.-M."/>
            <person name="Burdz T."/>
            <person name="Wiebe D."/>
            <person name="Bernard K."/>
        </authorList>
    </citation>
    <scope>NUCLEOTIDE SEQUENCE [LARGE SCALE GENOMIC DNA]</scope>
    <source>
        <strain evidence="1 2">NML120146</strain>
    </source>
</reference>
<sequence length="320" mass="36615">MGCWGISALQSDSGLDAISYVRKKLLWEGRLDLDTVIDTLQKSSWNRPPEASEGLSHTSFMAVAELIVLYLNKDAASLDYVGQWSEKDGKFASIQSFTASKESLAYLRDYLSDSLRYAKENAKCKAEHEEMWGGWFEEENWIGWQEHMEALVSCLDTLLAAEGNLLELVPQQQIKRDDRDKEGKKLFLPEDGMTVTFSVIMLSGRNKKGQLLQDEIYTGGCITSRFIPNLPDFKEFAEKCRPDQFIEVDNYAYELEGDSWHTRKAVKWEIRQIVGDNFPYNYDGDILHTVSHDGPDQFYIKDGVMYKGSQDKVLDLSMKH</sequence>
<evidence type="ECO:0008006" key="3">
    <source>
        <dbReference type="Google" id="ProtNLM"/>
    </source>
</evidence>
<accession>A0ABX3AKM7</accession>
<keyword evidence="2" id="KW-1185">Reference proteome</keyword>
<evidence type="ECO:0000313" key="1">
    <source>
        <dbReference type="EMBL" id="ODR57055.1"/>
    </source>
</evidence>
<name>A0ABX3AKM7_9FIRM</name>
<dbReference type="Proteomes" id="UP000094869">
    <property type="component" value="Unassembled WGS sequence"/>
</dbReference>
<evidence type="ECO:0000313" key="2">
    <source>
        <dbReference type="Proteomes" id="UP000094869"/>
    </source>
</evidence>
<organism evidence="1 2">
    <name type="scientific">Eisenbergiella tayi</name>
    <dbReference type="NCBI Taxonomy" id="1432052"/>
    <lineage>
        <taxon>Bacteria</taxon>
        <taxon>Bacillati</taxon>
        <taxon>Bacillota</taxon>
        <taxon>Clostridia</taxon>
        <taxon>Lachnospirales</taxon>
        <taxon>Lachnospiraceae</taxon>
        <taxon>Eisenbergiella</taxon>
    </lineage>
</organism>
<protein>
    <recommendedName>
        <fullName evidence="3">DUF4259 domain-containing protein</fullName>
    </recommendedName>
</protein>
<dbReference type="EMBL" id="MEHD01000022">
    <property type="protein sequence ID" value="ODR57055.1"/>
    <property type="molecule type" value="Genomic_DNA"/>
</dbReference>
<dbReference type="RefSeq" id="WP_069410242.1">
    <property type="nucleotide sequence ID" value="NZ_DAWDRA010000003.1"/>
</dbReference>
<comment type="caution">
    <text evidence="1">The sequence shown here is derived from an EMBL/GenBank/DDBJ whole genome shotgun (WGS) entry which is preliminary data.</text>
</comment>